<evidence type="ECO:0000313" key="2">
    <source>
        <dbReference type="Proteomes" id="UP000626109"/>
    </source>
</evidence>
<comment type="caution">
    <text evidence="1">The sequence shown here is derived from an EMBL/GenBank/DDBJ whole genome shotgun (WGS) entry which is preliminary data.</text>
</comment>
<proteinExistence type="predicted"/>
<dbReference type="EMBL" id="CAJNNW010036667">
    <property type="protein sequence ID" value="CAE8736486.1"/>
    <property type="molecule type" value="Genomic_DNA"/>
</dbReference>
<organism evidence="1 2">
    <name type="scientific">Polarella glacialis</name>
    <name type="common">Dinoflagellate</name>
    <dbReference type="NCBI Taxonomy" id="89957"/>
    <lineage>
        <taxon>Eukaryota</taxon>
        <taxon>Sar</taxon>
        <taxon>Alveolata</taxon>
        <taxon>Dinophyceae</taxon>
        <taxon>Suessiales</taxon>
        <taxon>Suessiaceae</taxon>
        <taxon>Polarella</taxon>
    </lineage>
</organism>
<dbReference type="AlphaFoldDB" id="A0A813LRQ6"/>
<reference evidence="1" key="1">
    <citation type="submission" date="2021-02" db="EMBL/GenBank/DDBJ databases">
        <authorList>
            <person name="Dougan E. K."/>
            <person name="Rhodes N."/>
            <person name="Thang M."/>
            <person name="Chan C."/>
        </authorList>
    </citation>
    <scope>NUCLEOTIDE SEQUENCE</scope>
</reference>
<gene>
    <name evidence="1" type="ORF">PGLA2088_LOCUS48337</name>
</gene>
<dbReference type="Proteomes" id="UP000626109">
    <property type="component" value="Unassembled WGS sequence"/>
</dbReference>
<accession>A0A813LRQ6</accession>
<protein>
    <submittedName>
        <fullName evidence="1">Uncharacterized protein</fullName>
    </submittedName>
</protein>
<name>A0A813LRQ6_POLGL</name>
<sequence length="107" mass="12303">MLLSSGFLQNWLANWSQVCIDLQICRSKKSTYCFVEALQGALEASKFLREAESPRHTEEPSLHLADWRSEFSPDCRLENDKRQTAWKGATVETCDECHHQSVRKTSV</sequence>
<evidence type="ECO:0000313" key="1">
    <source>
        <dbReference type="EMBL" id="CAE8736486.1"/>
    </source>
</evidence>